<dbReference type="GeneID" id="116293776"/>
<dbReference type="GO" id="GO:0005737">
    <property type="term" value="C:cytoplasm"/>
    <property type="evidence" value="ECO:0007669"/>
    <property type="project" value="TreeGrafter"/>
</dbReference>
<dbReference type="GO" id="GO:0070292">
    <property type="term" value="P:N-acylphosphatidylethanolamine metabolic process"/>
    <property type="evidence" value="ECO:0007669"/>
    <property type="project" value="TreeGrafter"/>
</dbReference>
<dbReference type="InterPro" id="IPR007053">
    <property type="entry name" value="LRAT_dom"/>
</dbReference>
<dbReference type="GO" id="GO:0008970">
    <property type="term" value="F:phospholipase A1 activity"/>
    <property type="evidence" value="ECO:0007669"/>
    <property type="project" value="TreeGrafter"/>
</dbReference>
<comment type="similarity">
    <text evidence="1">Belongs to the H-rev107 family.</text>
</comment>
<dbReference type="InParanoid" id="A0A6P8HPU3"/>
<evidence type="ECO:0000313" key="7">
    <source>
        <dbReference type="RefSeq" id="XP_031557103.1"/>
    </source>
</evidence>
<keyword evidence="2" id="KW-0808">Transferase</keyword>
<dbReference type="OrthoDB" id="5977436at2759"/>
<organism evidence="6 7">
    <name type="scientific">Actinia tenebrosa</name>
    <name type="common">Australian red waratah sea anemone</name>
    <dbReference type="NCBI Taxonomy" id="6105"/>
    <lineage>
        <taxon>Eukaryota</taxon>
        <taxon>Metazoa</taxon>
        <taxon>Cnidaria</taxon>
        <taxon>Anthozoa</taxon>
        <taxon>Hexacorallia</taxon>
        <taxon>Actiniaria</taxon>
        <taxon>Actiniidae</taxon>
        <taxon>Actinia</taxon>
    </lineage>
</organism>
<feature type="domain" description="LRAT" evidence="5">
    <location>
        <begin position="15"/>
        <end position="133"/>
    </location>
</feature>
<name>A0A6P8HPU3_ACTTE</name>
<dbReference type="InterPro" id="IPR051496">
    <property type="entry name" value="H-rev107_PLA/AT"/>
</dbReference>
<dbReference type="GO" id="GO:0004623">
    <property type="term" value="F:phospholipase A2 activity"/>
    <property type="evidence" value="ECO:0007669"/>
    <property type="project" value="TreeGrafter"/>
</dbReference>
<dbReference type="RefSeq" id="XP_031557103.1">
    <property type="nucleotide sequence ID" value="XM_031701243.1"/>
</dbReference>
<accession>A0A6P8HPU3</accession>
<evidence type="ECO:0000256" key="3">
    <source>
        <dbReference type="ARBA" id="ARBA00022801"/>
    </source>
</evidence>
<dbReference type="KEGG" id="aten:116293776"/>
<keyword evidence="6" id="KW-1185">Reference proteome</keyword>
<reference evidence="7" key="1">
    <citation type="submission" date="2025-08" db="UniProtKB">
        <authorList>
            <consortium name="RefSeq"/>
        </authorList>
    </citation>
    <scope>IDENTIFICATION</scope>
    <source>
        <tissue evidence="7">Tentacle</tissue>
    </source>
</reference>
<dbReference type="PROSITE" id="PS51934">
    <property type="entry name" value="LRAT"/>
    <property type="match status" value="1"/>
</dbReference>
<proteinExistence type="inferred from homology"/>
<protein>
    <submittedName>
        <fullName evidence="7">Phospholipase A and acyltransferase 3-like</fullName>
    </submittedName>
</protein>
<evidence type="ECO:0000256" key="4">
    <source>
        <dbReference type="ARBA" id="ARBA00023098"/>
    </source>
</evidence>
<dbReference type="PANTHER" id="PTHR13943">
    <property type="entry name" value="HRAS-LIKE SUPPRESSOR - RELATED"/>
    <property type="match status" value="1"/>
</dbReference>
<evidence type="ECO:0000256" key="2">
    <source>
        <dbReference type="ARBA" id="ARBA00022679"/>
    </source>
</evidence>
<evidence type="ECO:0000256" key="1">
    <source>
        <dbReference type="ARBA" id="ARBA00007824"/>
    </source>
</evidence>
<evidence type="ECO:0000313" key="6">
    <source>
        <dbReference type="Proteomes" id="UP000515163"/>
    </source>
</evidence>
<dbReference type="Pfam" id="PF04970">
    <property type="entry name" value="LRAT"/>
    <property type="match status" value="1"/>
</dbReference>
<gene>
    <name evidence="7" type="primary">LOC116293776</name>
</gene>
<dbReference type="PANTHER" id="PTHR13943:SF77">
    <property type="entry name" value="LRAT DOMAIN-CONTAINING PROTEIN"/>
    <property type="match status" value="1"/>
</dbReference>
<dbReference type="Proteomes" id="UP000515163">
    <property type="component" value="Unplaced"/>
</dbReference>
<dbReference type="GO" id="GO:0016410">
    <property type="term" value="F:N-acyltransferase activity"/>
    <property type="evidence" value="ECO:0007669"/>
    <property type="project" value="TreeGrafter"/>
</dbReference>
<keyword evidence="4" id="KW-0443">Lipid metabolism</keyword>
<dbReference type="AlphaFoldDB" id="A0A6P8HPU3"/>
<dbReference type="FunCoup" id="A0A6P8HPU3">
    <property type="interactions" value="863"/>
</dbReference>
<dbReference type="Gene3D" id="3.90.1720.10">
    <property type="entry name" value="endopeptidase domain like (from Nostoc punctiforme)"/>
    <property type="match status" value="1"/>
</dbReference>
<evidence type="ECO:0000259" key="5">
    <source>
        <dbReference type="PROSITE" id="PS51934"/>
    </source>
</evidence>
<sequence length="169" mass="18639">MSEDFCPGKPGDLVVFIRKKGAYRHYAVNVGDGYIIHATSVSDERVGSFDVLGCCSTSSNIAMIKKEKYSHFKQQGDKVRVEDGSWNDKPPLPVEEIIERAQSKIGVRDYSVLFNNCEHFARWCRYGEESSDQVDGLIRGVAAFGAFGAIAADVIAGKRKTRHASSTSQ</sequence>
<keyword evidence="3" id="KW-0378">Hydrolase</keyword>